<dbReference type="SUPFAM" id="SSF54593">
    <property type="entry name" value="Glyoxalase/Bleomycin resistance protein/Dihydroxybiphenyl dioxygenase"/>
    <property type="match status" value="1"/>
</dbReference>
<evidence type="ECO:0000313" key="4">
    <source>
        <dbReference type="Proteomes" id="UP001317963"/>
    </source>
</evidence>
<protein>
    <submittedName>
        <fullName evidence="3">VOC family protein</fullName>
    </submittedName>
</protein>
<gene>
    <name evidence="3" type="ORF">E0F26_01665</name>
</gene>
<feature type="compositionally biased region" description="Basic and acidic residues" evidence="1">
    <location>
        <begin position="193"/>
        <end position="203"/>
    </location>
</feature>
<accession>A0ABY6Q2U8</accession>
<feature type="domain" description="VOC" evidence="2">
    <location>
        <begin position="6"/>
        <end position="142"/>
    </location>
</feature>
<dbReference type="InterPro" id="IPR004360">
    <property type="entry name" value="Glyas_Fos-R_dOase_dom"/>
</dbReference>
<dbReference type="Pfam" id="PF00903">
    <property type="entry name" value="Glyoxalase"/>
    <property type="match status" value="1"/>
</dbReference>
<evidence type="ECO:0000256" key="1">
    <source>
        <dbReference type="SAM" id="MobiDB-lite"/>
    </source>
</evidence>
<dbReference type="EMBL" id="CP036501">
    <property type="protein sequence ID" value="UZP73517.1"/>
    <property type="molecule type" value="Genomic_DNA"/>
</dbReference>
<dbReference type="PROSITE" id="PS51819">
    <property type="entry name" value="VOC"/>
    <property type="match status" value="1"/>
</dbReference>
<feature type="region of interest" description="Disordered" evidence="1">
    <location>
        <begin position="188"/>
        <end position="233"/>
    </location>
</feature>
<keyword evidence="4" id="KW-1185">Reference proteome</keyword>
<organism evidence="3 4">
    <name type="scientific">Candidatus Paraluminiphilus aquimaris</name>
    <dbReference type="NCBI Taxonomy" id="2518994"/>
    <lineage>
        <taxon>Bacteria</taxon>
        <taxon>Pseudomonadati</taxon>
        <taxon>Pseudomonadota</taxon>
        <taxon>Gammaproteobacteria</taxon>
        <taxon>Cellvibrionales</taxon>
        <taxon>Halieaceae</taxon>
        <taxon>Candidatus Paraluminiphilus</taxon>
    </lineage>
</organism>
<evidence type="ECO:0000259" key="2">
    <source>
        <dbReference type="PROSITE" id="PS51819"/>
    </source>
</evidence>
<dbReference type="PANTHER" id="PTHR36110:SF4">
    <property type="entry name" value="RING-CLEAVING DIOXYGENASE MHQA-RELATED"/>
    <property type="match status" value="1"/>
</dbReference>
<dbReference type="InterPro" id="IPR052537">
    <property type="entry name" value="Extradiol_RC_dioxygenase"/>
</dbReference>
<dbReference type="InterPro" id="IPR029068">
    <property type="entry name" value="Glyas_Bleomycin-R_OHBP_Dase"/>
</dbReference>
<reference evidence="3 4" key="1">
    <citation type="submission" date="2019-02" db="EMBL/GenBank/DDBJ databases">
        <title>Halieaceae_genomes.</title>
        <authorList>
            <person name="Li S.-H."/>
        </authorList>
    </citation>
    <scope>NUCLEOTIDE SEQUENCE [LARGE SCALE GENOMIC DNA]</scope>
    <source>
        <strain evidence="3 4">JH123</strain>
    </source>
</reference>
<name>A0ABY6Q2U8_9GAMM</name>
<evidence type="ECO:0000313" key="3">
    <source>
        <dbReference type="EMBL" id="UZP73517.1"/>
    </source>
</evidence>
<dbReference type="RefSeq" id="WP_279242310.1">
    <property type="nucleotide sequence ID" value="NZ_CP036501.1"/>
</dbReference>
<sequence>MTTPNAVHHVAISTTDMKSQIAFFSDVLGMSLQGLFWMHGVPNAWHAFLAMGEASFSFVFIPGNEEKETVIGQTHAGTGAGSSAPGTMQHIAFNVDTLDDLMNMRDRIRSRGVPVFGPLDHGLCHSIYFAGPENLTLEVATSDQVTHPLDSTGTWIDQDVVNLAGISPEELESYLRPAQFEGQDGAVTQPEFDADKPHLHYPKDAYPTMLEMPDSQFKTRPQDREPPSPKASK</sequence>
<dbReference type="Proteomes" id="UP001317963">
    <property type="component" value="Chromosome"/>
</dbReference>
<dbReference type="InterPro" id="IPR037523">
    <property type="entry name" value="VOC_core"/>
</dbReference>
<dbReference type="Gene3D" id="3.10.180.10">
    <property type="entry name" value="2,3-Dihydroxybiphenyl 1,2-Dioxygenase, domain 1"/>
    <property type="match status" value="1"/>
</dbReference>
<proteinExistence type="predicted"/>
<dbReference type="PANTHER" id="PTHR36110">
    <property type="entry name" value="RING-CLEAVING DIOXYGENASE MHQE-RELATED"/>
    <property type="match status" value="1"/>
</dbReference>